<keyword evidence="4" id="KW-0496">Mitochondrion</keyword>
<dbReference type="OrthoDB" id="1932324at2759"/>
<dbReference type="FunCoup" id="A0A7M7PX60">
    <property type="interactions" value="1438"/>
</dbReference>
<dbReference type="AlphaFoldDB" id="A0A7M7PX60"/>
<evidence type="ECO:0000256" key="3">
    <source>
        <dbReference type="ARBA" id="ARBA00022980"/>
    </source>
</evidence>
<dbReference type="EnsemblMetazoa" id="XM_031922554">
    <property type="protein sequence ID" value="XP_031778414"/>
    <property type="gene ID" value="LOC103317238"/>
</dbReference>
<organism evidence="8 9">
    <name type="scientific">Nasonia vitripennis</name>
    <name type="common">Parasitic wasp</name>
    <dbReference type="NCBI Taxonomy" id="7425"/>
    <lineage>
        <taxon>Eukaryota</taxon>
        <taxon>Metazoa</taxon>
        <taxon>Ecdysozoa</taxon>
        <taxon>Arthropoda</taxon>
        <taxon>Hexapoda</taxon>
        <taxon>Insecta</taxon>
        <taxon>Pterygota</taxon>
        <taxon>Neoptera</taxon>
        <taxon>Endopterygota</taxon>
        <taxon>Hymenoptera</taxon>
        <taxon>Apocrita</taxon>
        <taxon>Proctotrupomorpha</taxon>
        <taxon>Chalcidoidea</taxon>
        <taxon>Pteromalidae</taxon>
        <taxon>Pteromalinae</taxon>
        <taxon>Nasonia</taxon>
    </lineage>
</organism>
<proteinExistence type="inferred from homology"/>
<reference evidence="8" key="1">
    <citation type="submission" date="2021-01" db="UniProtKB">
        <authorList>
            <consortium name="EnsemblMetazoa"/>
        </authorList>
    </citation>
    <scope>IDENTIFICATION</scope>
</reference>
<accession>A0A7M7PX60</accession>
<dbReference type="SMR" id="A0A7M7PX60"/>
<dbReference type="InterPro" id="IPR005484">
    <property type="entry name" value="Ribosomal_uL18_bac/plant/anim"/>
</dbReference>
<evidence type="ECO:0000256" key="5">
    <source>
        <dbReference type="ARBA" id="ARBA00023274"/>
    </source>
</evidence>
<dbReference type="InterPro" id="IPR057268">
    <property type="entry name" value="Ribosomal_L18"/>
</dbReference>
<comment type="subcellular location">
    <subcellularLocation>
        <location evidence="1">Mitochondrion</location>
    </subcellularLocation>
</comment>
<dbReference type="InParanoid" id="A0A7M7PX60"/>
<dbReference type="PANTHER" id="PTHR12899:SF3">
    <property type="entry name" value="LARGE RIBOSOMAL SUBUNIT PROTEIN UL18M"/>
    <property type="match status" value="1"/>
</dbReference>
<dbReference type="KEGG" id="nvi:103317238"/>
<evidence type="ECO:0000256" key="6">
    <source>
        <dbReference type="ARBA" id="ARBA00069051"/>
    </source>
</evidence>
<dbReference type="PANTHER" id="PTHR12899">
    <property type="entry name" value="39S RIBOSOMAL PROTEIN L18, MITOCHONDRIAL"/>
    <property type="match status" value="1"/>
</dbReference>
<evidence type="ECO:0000256" key="7">
    <source>
        <dbReference type="ARBA" id="ARBA00082661"/>
    </source>
</evidence>
<evidence type="ECO:0000256" key="4">
    <source>
        <dbReference type="ARBA" id="ARBA00023128"/>
    </source>
</evidence>
<dbReference type="RefSeq" id="XP_031778414.1">
    <property type="nucleotide sequence ID" value="XM_031922554.2"/>
</dbReference>
<dbReference type="FunFam" id="3.30.420.80:FF:000005">
    <property type="entry name" value="39S ribosomal protein L18, mitochondrial"/>
    <property type="match status" value="1"/>
</dbReference>
<sequence length="183" mass="20921">MNTLSRGSSFALKYQLGNVRRHVQSNASLLENCSELNNRNPRNLEFMRIARKPEGYHLNDPGNEYWNKLYVESSNKHVEAGIRHFKNGPVITASTREWALKKQLFKTHDVAAFANIGKLLAQRCLECGITSVRCDIDATNSTRYTALLSALKENGLELEEPTQYKHANSWDALRMLKPWTVQE</sequence>
<dbReference type="GO" id="GO:0003735">
    <property type="term" value="F:structural constituent of ribosome"/>
    <property type="evidence" value="ECO:0007669"/>
    <property type="project" value="InterPro"/>
</dbReference>
<dbReference type="Gene3D" id="3.30.420.80">
    <property type="entry name" value="Ribosomal protein S11"/>
    <property type="match status" value="1"/>
</dbReference>
<dbReference type="GeneID" id="103317238"/>
<dbReference type="GO" id="GO:0006412">
    <property type="term" value="P:translation"/>
    <property type="evidence" value="ECO:0007669"/>
    <property type="project" value="InterPro"/>
</dbReference>
<dbReference type="GO" id="GO:0005743">
    <property type="term" value="C:mitochondrial inner membrane"/>
    <property type="evidence" value="ECO:0007669"/>
    <property type="project" value="UniProtKB-ARBA"/>
</dbReference>
<dbReference type="GO" id="GO:1990904">
    <property type="term" value="C:ribonucleoprotein complex"/>
    <property type="evidence" value="ECO:0007669"/>
    <property type="project" value="UniProtKB-KW"/>
</dbReference>
<evidence type="ECO:0000313" key="8">
    <source>
        <dbReference type="EnsemblMetazoa" id="XP_031778414"/>
    </source>
</evidence>
<dbReference type="CTD" id="29074"/>
<dbReference type="GO" id="GO:0008097">
    <property type="term" value="F:5S rRNA binding"/>
    <property type="evidence" value="ECO:0007669"/>
    <property type="project" value="TreeGrafter"/>
</dbReference>
<evidence type="ECO:0000313" key="9">
    <source>
        <dbReference type="Proteomes" id="UP000002358"/>
    </source>
</evidence>
<evidence type="ECO:0000256" key="2">
    <source>
        <dbReference type="ARBA" id="ARBA00007116"/>
    </source>
</evidence>
<dbReference type="GO" id="GO:0005840">
    <property type="term" value="C:ribosome"/>
    <property type="evidence" value="ECO:0007669"/>
    <property type="project" value="UniProtKB-KW"/>
</dbReference>
<evidence type="ECO:0000256" key="1">
    <source>
        <dbReference type="ARBA" id="ARBA00004173"/>
    </source>
</evidence>
<dbReference type="Pfam" id="PF00861">
    <property type="entry name" value="Ribosomal_L18p"/>
    <property type="match status" value="1"/>
</dbReference>
<name>A0A7M7PX60_NASVI</name>
<dbReference type="CDD" id="cd00432">
    <property type="entry name" value="Ribosomal_L18_L5e"/>
    <property type="match status" value="1"/>
</dbReference>
<keyword evidence="5" id="KW-0687">Ribonucleoprotein</keyword>
<keyword evidence="9" id="KW-1185">Reference proteome</keyword>
<dbReference type="InterPro" id="IPR036967">
    <property type="entry name" value="Ribosomal_uS11_sf"/>
</dbReference>
<comment type="similarity">
    <text evidence="2">Belongs to the universal ribosomal protein uL18 family.</text>
</comment>
<dbReference type="SUPFAM" id="SSF53137">
    <property type="entry name" value="Translational machinery components"/>
    <property type="match status" value="1"/>
</dbReference>
<keyword evidence="3" id="KW-0689">Ribosomal protein</keyword>
<protein>
    <recommendedName>
        <fullName evidence="6">Large ribosomal subunit protein uL18m</fullName>
    </recommendedName>
    <alternativeName>
        <fullName evidence="7">39S ribosomal protein L18, mitochondrial</fullName>
    </alternativeName>
</protein>
<dbReference type="Proteomes" id="UP000002358">
    <property type="component" value="Chromosome 2"/>
</dbReference>